<keyword evidence="4 6" id="KW-0862">Zinc</keyword>
<dbReference type="Pfam" id="PF08439">
    <property type="entry name" value="Peptidase_M3_N"/>
    <property type="match status" value="1"/>
</dbReference>
<evidence type="ECO:0000256" key="2">
    <source>
        <dbReference type="ARBA" id="ARBA00022723"/>
    </source>
</evidence>
<feature type="domain" description="Peptidase M3A/M3B catalytic" evidence="7">
    <location>
        <begin position="350"/>
        <end position="550"/>
    </location>
</feature>
<keyword evidence="3 6" id="KW-0378">Hydrolase</keyword>
<dbReference type="EMBL" id="FTMS01000010">
    <property type="protein sequence ID" value="SIQ54161.1"/>
    <property type="molecule type" value="Genomic_DNA"/>
</dbReference>
<dbReference type="GO" id="GO:0004222">
    <property type="term" value="F:metalloendopeptidase activity"/>
    <property type="evidence" value="ECO:0007669"/>
    <property type="project" value="InterPro"/>
</dbReference>
<dbReference type="SUPFAM" id="SSF55486">
    <property type="entry name" value="Metalloproteases ('zincins'), catalytic domain"/>
    <property type="match status" value="1"/>
</dbReference>
<dbReference type="AlphaFoldDB" id="A0A1N6TLK4"/>
<evidence type="ECO:0000256" key="1">
    <source>
        <dbReference type="ARBA" id="ARBA00022670"/>
    </source>
</evidence>
<proteinExistence type="inferred from homology"/>
<comment type="cofactor">
    <cofactor evidence="6">
        <name>Zn(2+)</name>
        <dbReference type="ChEBI" id="CHEBI:29105"/>
    </cofactor>
    <text evidence="6">Binds 1 zinc ion.</text>
</comment>
<dbReference type="InterPro" id="IPR001567">
    <property type="entry name" value="Pept_M3A_M3B_dom"/>
</dbReference>
<evidence type="ECO:0000256" key="3">
    <source>
        <dbReference type="ARBA" id="ARBA00022801"/>
    </source>
</evidence>
<evidence type="ECO:0000259" key="7">
    <source>
        <dbReference type="Pfam" id="PF01432"/>
    </source>
</evidence>
<dbReference type="GO" id="GO:0004181">
    <property type="term" value="F:metallocarboxypeptidase activity"/>
    <property type="evidence" value="ECO:0007669"/>
    <property type="project" value="InterPro"/>
</dbReference>
<evidence type="ECO:0000256" key="4">
    <source>
        <dbReference type="ARBA" id="ARBA00022833"/>
    </source>
</evidence>
<dbReference type="STRING" id="159291.SAMN05920897_110102"/>
<organism evidence="9 10">
    <name type="scientific">Alkalispirochaeta americana</name>
    <dbReference type="NCBI Taxonomy" id="159291"/>
    <lineage>
        <taxon>Bacteria</taxon>
        <taxon>Pseudomonadati</taxon>
        <taxon>Spirochaetota</taxon>
        <taxon>Spirochaetia</taxon>
        <taxon>Spirochaetales</taxon>
        <taxon>Spirochaetaceae</taxon>
        <taxon>Alkalispirochaeta</taxon>
    </lineage>
</organism>
<dbReference type="OrthoDB" id="9769691at2"/>
<evidence type="ECO:0000256" key="5">
    <source>
        <dbReference type="ARBA" id="ARBA00023049"/>
    </source>
</evidence>
<evidence type="ECO:0000256" key="6">
    <source>
        <dbReference type="RuleBase" id="RU003435"/>
    </source>
</evidence>
<dbReference type="Proteomes" id="UP000186400">
    <property type="component" value="Unassembled WGS sequence"/>
</dbReference>
<comment type="similarity">
    <text evidence="6">Belongs to the peptidase M3 family.</text>
</comment>
<sequence length="616" mass="69182">MPTGPTDSTPGQDRWQLHSIYPGLASEAFLGDLAELDRKLAELREILERHEYRALQSDATSRNLFCQELPGILTGINALRDLYEQLEHYCYAVYSTATTGEEALRTLNAVTKRSVPLAEITVRFRQGLSQVSSRDLTSAARESPLIEGALLFLQEERDLATHQMSLTEESLAAELARPGADAWSRLQETIASSLRVPWEGEQELTMVEIRNLASDADRGLRRRAWKAECDAWRSMELPLSYALNGVKGASSALDQRRGWQDTLERSLHQNRLSRKSLESLVTAMRAALPLFRRYLRAKAAFLGIERLSFYDLAAPVGTPPQRISLPGALDQISQIFASFDPALGDFVLELRDKHWIDAETRSGKVGGAYCMDFPLARESRILINFDGSWDSLSTLAHELGHAWHSHVLKDLPSSERRYPMILAETASLFCEHLVFEASRSQGTPGQQLFILDQFLQSATQIIVDILSRFEFESALIARRAEGELSPGTLNELMLTAQRRTYGEALNSRELHPYMWAVKSHYYRADLAFYNYPYAFGQLFALALFRQNHQHPRSFPDRYRDLLGETGRCSAAAIASRVGADLETVSFWEGPLQEIQGLVCIFEDLLPGAPSLQSPGV</sequence>
<keyword evidence="5 6" id="KW-0482">Metalloprotease</keyword>
<dbReference type="InterPro" id="IPR013647">
    <property type="entry name" value="OligopepF_N_dom"/>
</dbReference>
<keyword evidence="2 6" id="KW-0479">Metal-binding</keyword>
<dbReference type="Gene3D" id="1.10.1370.30">
    <property type="match status" value="1"/>
</dbReference>
<dbReference type="GO" id="GO:0006508">
    <property type="term" value="P:proteolysis"/>
    <property type="evidence" value="ECO:0007669"/>
    <property type="project" value="UniProtKB-KW"/>
</dbReference>
<gene>
    <name evidence="9" type="ORF">SAMN05920897_110102</name>
</gene>
<dbReference type="Pfam" id="PF01432">
    <property type="entry name" value="Peptidase_M3"/>
    <property type="match status" value="1"/>
</dbReference>
<dbReference type="RefSeq" id="WP_076488937.1">
    <property type="nucleotide sequence ID" value="NZ_FTMS01000010.1"/>
</dbReference>
<evidence type="ECO:0000313" key="10">
    <source>
        <dbReference type="Proteomes" id="UP000186400"/>
    </source>
</evidence>
<name>A0A1N6TLK4_9SPIO</name>
<dbReference type="PANTHER" id="PTHR34217:SF1">
    <property type="entry name" value="CARBOXYPEPTIDASE 1"/>
    <property type="match status" value="1"/>
</dbReference>
<reference evidence="9 10" key="1">
    <citation type="submission" date="2017-01" db="EMBL/GenBank/DDBJ databases">
        <authorList>
            <person name="Mah S.A."/>
            <person name="Swanson W.J."/>
            <person name="Moy G.W."/>
            <person name="Vacquier V.D."/>
        </authorList>
    </citation>
    <scope>NUCLEOTIDE SEQUENCE [LARGE SCALE GENOMIC DNA]</scope>
    <source>
        <strain evidence="9 10">ASpG1</strain>
    </source>
</reference>
<dbReference type="CDD" id="cd09607">
    <property type="entry name" value="M3B_PepF"/>
    <property type="match status" value="1"/>
</dbReference>
<keyword evidence="10" id="KW-1185">Reference proteome</keyword>
<evidence type="ECO:0000313" key="9">
    <source>
        <dbReference type="EMBL" id="SIQ54161.1"/>
    </source>
</evidence>
<keyword evidence="1 6" id="KW-0645">Protease</keyword>
<dbReference type="InterPro" id="IPR034006">
    <property type="entry name" value="M3B_PepF_2"/>
</dbReference>
<dbReference type="GO" id="GO:0046872">
    <property type="term" value="F:metal ion binding"/>
    <property type="evidence" value="ECO:0007669"/>
    <property type="project" value="UniProtKB-UniRule"/>
</dbReference>
<dbReference type="InterPro" id="IPR001333">
    <property type="entry name" value="Peptidase_M32_Taq"/>
</dbReference>
<dbReference type="PANTHER" id="PTHR34217">
    <property type="entry name" value="METAL-DEPENDENT CARBOXYPEPTIDASE"/>
    <property type="match status" value="1"/>
</dbReference>
<accession>A0A1N6TLK4</accession>
<feature type="domain" description="Oligopeptidase F N-terminal" evidence="8">
    <location>
        <begin position="144"/>
        <end position="195"/>
    </location>
</feature>
<protein>
    <submittedName>
        <fullName evidence="9">Oligoendopeptidase, pepF/M3 family</fullName>
    </submittedName>
</protein>
<evidence type="ECO:0000259" key="8">
    <source>
        <dbReference type="Pfam" id="PF08439"/>
    </source>
</evidence>